<organism evidence="2 3">
    <name type="scientific">Pseudomonas asuensis</name>
    <dbReference type="NCBI Taxonomy" id="1825787"/>
    <lineage>
        <taxon>Bacteria</taxon>
        <taxon>Pseudomonadati</taxon>
        <taxon>Pseudomonadota</taxon>
        <taxon>Gammaproteobacteria</taxon>
        <taxon>Pseudomonadales</taxon>
        <taxon>Pseudomonadaceae</taxon>
        <taxon>Pseudomonas</taxon>
    </lineage>
</organism>
<evidence type="ECO:0000256" key="1">
    <source>
        <dbReference type="SAM" id="Phobius"/>
    </source>
</evidence>
<gene>
    <name evidence="2" type="ORF">GCM10009425_40190</name>
</gene>
<dbReference type="EMBL" id="BMNW01000011">
    <property type="protein sequence ID" value="GGM25393.1"/>
    <property type="molecule type" value="Genomic_DNA"/>
</dbReference>
<evidence type="ECO:0008006" key="4">
    <source>
        <dbReference type="Google" id="ProtNLM"/>
    </source>
</evidence>
<sequence length="168" mass="19043">MMKKAEQRPEVKRLLNKLETVSEIRYLIHNKQGIKANGVLLKATSFLLPATVVLVGLYRLTDMAVWGKGLLISIAVSVGLVVFSWFRKLLKHISEAMSTIDSTLAHYEPLDTEAFVALQKRILDGESDIEQCILEWCRTERDTIDLLLRREEARDASSGLPCFLSRDL</sequence>
<protein>
    <recommendedName>
        <fullName evidence="4">SLATT domain-containing protein</fullName>
    </recommendedName>
</protein>
<dbReference type="Proteomes" id="UP000616499">
    <property type="component" value="Unassembled WGS sequence"/>
</dbReference>
<keyword evidence="1" id="KW-1133">Transmembrane helix</keyword>
<evidence type="ECO:0000313" key="2">
    <source>
        <dbReference type="EMBL" id="GGM25393.1"/>
    </source>
</evidence>
<feature type="transmembrane region" description="Helical" evidence="1">
    <location>
        <begin position="39"/>
        <end position="58"/>
    </location>
</feature>
<feature type="transmembrane region" description="Helical" evidence="1">
    <location>
        <begin position="64"/>
        <end position="86"/>
    </location>
</feature>
<comment type="caution">
    <text evidence="2">The sequence shown here is derived from an EMBL/GenBank/DDBJ whole genome shotgun (WGS) entry which is preliminary data.</text>
</comment>
<proteinExistence type="predicted"/>
<evidence type="ECO:0000313" key="3">
    <source>
        <dbReference type="Proteomes" id="UP000616499"/>
    </source>
</evidence>
<reference evidence="3" key="1">
    <citation type="journal article" date="2019" name="Int. J. Syst. Evol. Microbiol.">
        <title>The Global Catalogue of Microorganisms (GCM) 10K type strain sequencing project: providing services to taxonomists for standard genome sequencing and annotation.</title>
        <authorList>
            <consortium name="The Broad Institute Genomics Platform"/>
            <consortium name="The Broad Institute Genome Sequencing Center for Infectious Disease"/>
            <person name="Wu L."/>
            <person name="Ma J."/>
        </authorList>
    </citation>
    <scope>NUCLEOTIDE SEQUENCE [LARGE SCALE GENOMIC DNA]</scope>
    <source>
        <strain evidence="3">JCM 13501</strain>
    </source>
</reference>
<accession>A0ABQ2H2G6</accession>
<keyword evidence="3" id="KW-1185">Reference proteome</keyword>
<keyword evidence="1" id="KW-0812">Transmembrane</keyword>
<name>A0ABQ2H2G6_9PSED</name>
<dbReference type="RefSeq" id="WP_188867922.1">
    <property type="nucleotide sequence ID" value="NZ_BMNW01000011.1"/>
</dbReference>
<keyword evidence="1" id="KW-0472">Membrane</keyword>